<dbReference type="InterPro" id="IPR009097">
    <property type="entry name" value="Cyclic_Pdiesterase"/>
</dbReference>
<evidence type="ECO:0000313" key="1">
    <source>
        <dbReference type="EMBL" id="MDR7665972.1"/>
    </source>
</evidence>
<dbReference type="SUPFAM" id="SSF55144">
    <property type="entry name" value="LigT-like"/>
    <property type="match status" value="1"/>
</dbReference>
<protein>
    <submittedName>
        <fullName evidence="1">2'-5' RNA ligase family protein</fullName>
    </submittedName>
</protein>
<accession>A0ABU2D204</accession>
<keyword evidence="1" id="KW-0436">Ligase</keyword>
<dbReference type="Pfam" id="PF13563">
    <property type="entry name" value="2_5_RNA_ligase2"/>
    <property type="match status" value="1"/>
</dbReference>
<dbReference type="GO" id="GO:0016874">
    <property type="term" value="F:ligase activity"/>
    <property type="evidence" value="ECO:0007669"/>
    <property type="project" value="UniProtKB-KW"/>
</dbReference>
<dbReference type="Proteomes" id="UP001246244">
    <property type="component" value="Unassembled WGS sequence"/>
</dbReference>
<name>A0ABU2D204_9EURY</name>
<comment type="caution">
    <text evidence="1">The sequence shown here is derived from an EMBL/GenBank/DDBJ whole genome shotgun (WGS) entry which is preliminary data.</text>
</comment>
<keyword evidence="2" id="KW-1185">Reference proteome</keyword>
<reference evidence="2" key="1">
    <citation type="submission" date="2023-07" db="EMBL/GenBank/DDBJ databases">
        <title>Whole-genome sequencing of a new Methanosarcina sp. Z-7115.</title>
        <authorList>
            <person name="Zhilina T.N."/>
            <person name="Merkel A.Y."/>
        </authorList>
    </citation>
    <scope>NUCLEOTIDE SEQUENCE [LARGE SCALE GENOMIC DNA]</scope>
    <source>
        <strain evidence="2">Z-7115</strain>
    </source>
</reference>
<dbReference type="RefSeq" id="WP_310575998.1">
    <property type="nucleotide sequence ID" value="NZ_JAVKPK010000033.1"/>
</dbReference>
<dbReference type="EMBL" id="JAVKPK010000033">
    <property type="protein sequence ID" value="MDR7665972.1"/>
    <property type="molecule type" value="Genomic_DNA"/>
</dbReference>
<gene>
    <name evidence="1" type="ORF">RG963_09345</name>
</gene>
<proteinExistence type="predicted"/>
<evidence type="ECO:0000313" key="2">
    <source>
        <dbReference type="Proteomes" id="UP001246244"/>
    </source>
</evidence>
<sequence>MPPYLIEIRMFGSAKKQMKDIIHELCLIYEIKTLDVSHITLIGPFDTRAEHLVIRTFESVCSNFKNLAYMIDDVKTFRSTGVVYLNVIPNQQLRSFRKTLYKSLKPCCEFPAIENEFMFHATVANHVPEQQLNAIKYNVPKMKFQHVVMRVTLLKNGHILREYDLLLRRSLNRYEALNWSVMQQTWNALDYTKSTNEIMYQKETLIQKARRVLGI</sequence>
<dbReference type="Gene3D" id="3.90.1140.10">
    <property type="entry name" value="Cyclic phosphodiesterase"/>
    <property type="match status" value="1"/>
</dbReference>
<organism evidence="1 2">
    <name type="scientific">Methanosarcina baikalica</name>
    <dbReference type="NCBI Taxonomy" id="3073890"/>
    <lineage>
        <taxon>Archaea</taxon>
        <taxon>Methanobacteriati</taxon>
        <taxon>Methanobacteriota</taxon>
        <taxon>Stenosarchaea group</taxon>
        <taxon>Methanomicrobia</taxon>
        <taxon>Methanosarcinales</taxon>
        <taxon>Methanosarcinaceae</taxon>
        <taxon>Methanosarcina</taxon>
    </lineage>
</organism>